<dbReference type="Proteomes" id="UP000504634">
    <property type="component" value="Unplaced"/>
</dbReference>
<dbReference type="InterPro" id="IPR013233">
    <property type="entry name" value="PIG-X/PBN1"/>
</dbReference>
<dbReference type="InterPro" id="IPR040039">
    <property type="entry name" value="PIGX"/>
</dbReference>
<protein>
    <recommendedName>
        <fullName evidence="10">Phosphatidylinositol-glycan biosynthesis class X protein</fullName>
    </recommendedName>
</protein>
<gene>
    <name evidence="12" type="primary">LOC115630421</name>
</gene>
<dbReference type="SMART" id="SM00780">
    <property type="entry name" value="PIG-X"/>
    <property type="match status" value="1"/>
</dbReference>
<dbReference type="GO" id="GO:0006506">
    <property type="term" value="P:GPI anchor biosynthetic process"/>
    <property type="evidence" value="ECO:0007669"/>
    <property type="project" value="UniProtKB-UniPathway"/>
</dbReference>
<dbReference type="Pfam" id="PF08320">
    <property type="entry name" value="PIG-X"/>
    <property type="match status" value="1"/>
</dbReference>
<proteinExistence type="inferred from homology"/>
<evidence type="ECO:0000256" key="2">
    <source>
        <dbReference type="ARBA" id="ARBA00004687"/>
    </source>
</evidence>
<evidence type="ECO:0000256" key="7">
    <source>
        <dbReference type="ARBA" id="ARBA00022989"/>
    </source>
</evidence>
<evidence type="ECO:0000256" key="5">
    <source>
        <dbReference type="ARBA" id="ARBA00022692"/>
    </source>
</evidence>
<evidence type="ECO:0000256" key="9">
    <source>
        <dbReference type="ARBA" id="ARBA00023180"/>
    </source>
</evidence>
<dbReference type="CTD" id="246580"/>
<evidence type="ECO:0000256" key="1">
    <source>
        <dbReference type="ARBA" id="ARBA00004389"/>
    </source>
</evidence>
<keyword evidence="8 10" id="KW-0472">Membrane</keyword>
<evidence type="ECO:0000313" key="11">
    <source>
        <dbReference type="Proteomes" id="UP000504634"/>
    </source>
</evidence>
<evidence type="ECO:0000256" key="3">
    <source>
        <dbReference type="ARBA" id="ARBA00010345"/>
    </source>
</evidence>
<feature type="transmembrane region" description="Helical" evidence="10">
    <location>
        <begin position="227"/>
        <end position="244"/>
    </location>
</feature>
<dbReference type="UniPathway" id="UPA00196"/>
<comment type="subcellular location">
    <subcellularLocation>
        <location evidence="1 10">Endoplasmic reticulum membrane</location>
        <topology evidence="1 10">Single-pass membrane protein</topology>
    </subcellularLocation>
</comment>
<dbReference type="PANTHER" id="PTHR28650:SF1">
    <property type="entry name" value="PHOSPHATIDYLINOSITOL-GLYCAN BIOSYNTHESIS CLASS X PROTEIN"/>
    <property type="match status" value="1"/>
</dbReference>
<feature type="chain" id="PRO_5027156585" description="Phosphatidylinositol-glycan biosynthesis class X protein" evidence="10">
    <location>
        <begin position="26"/>
        <end position="268"/>
    </location>
</feature>
<evidence type="ECO:0000313" key="12">
    <source>
        <dbReference type="RefSeq" id="XP_030382823.1"/>
    </source>
</evidence>
<dbReference type="RefSeq" id="XP_030382823.1">
    <property type="nucleotide sequence ID" value="XM_030526963.1"/>
</dbReference>
<dbReference type="GO" id="GO:0005789">
    <property type="term" value="C:endoplasmic reticulum membrane"/>
    <property type="evidence" value="ECO:0007669"/>
    <property type="project" value="UniProtKB-SubCell"/>
</dbReference>
<dbReference type="OrthoDB" id="5546453at2759"/>
<keyword evidence="6 10" id="KW-0256">Endoplasmic reticulum</keyword>
<comment type="similarity">
    <text evidence="3 10">Belongs to the PIGX family.</text>
</comment>
<evidence type="ECO:0000256" key="4">
    <source>
        <dbReference type="ARBA" id="ARBA00022502"/>
    </source>
</evidence>
<feature type="signal peptide" evidence="10">
    <location>
        <begin position="1"/>
        <end position="25"/>
    </location>
</feature>
<dbReference type="GeneID" id="115630421"/>
<keyword evidence="4 10" id="KW-0337">GPI-anchor biosynthesis</keyword>
<evidence type="ECO:0000256" key="10">
    <source>
        <dbReference type="RuleBase" id="RU366056"/>
    </source>
</evidence>
<keyword evidence="10" id="KW-0732">Signal</keyword>
<keyword evidence="7 10" id="KW-1133">Transmembrane helix</keyword>
<dbReference type="PANTHER" id="PTHR28650">
    <property type="entry name" value="PHOSPHATIDYLINOSITOL-GLYCAN BIOSYNTHESIS CLASS X PROTEIN"/>
    <property type="match status" value="1"/>
</dbReference>
<dbReference type="AlphaFoldDB" id="A0A6J2U5N4"/>
<organism evidence="11 12">
    <name type="scientific">Drosophila lebanonensis</name>
    <name type="common">Fruit fly</name>
    <name type="synonym">Scaptodrosophila lebanonensis</name>
    <dbReference type="NCBI Taxonomy" id="7225"/>
    <lineage>
        <taxon>Eukaryota</taxon>
        <taxon>Metazoa</taxon>
        <taxon>Ecdysozoa</taxon>
        <taxon>Arthropoda</taxon>
        <taxon>Hexapoda</taxon>
        <taxon>Insecta</taxon>
        <taxon>Pterygota</taxon>
        <taxon>Neoptera</taxon>
        <taxon>Endopterygota</taxon>
        <taxon>Diptera</taxon>
        <taxon>Brachycera</taxon>
        <taxon>Muscomorpha</taxon>
        <taxon>Ephydroidea</taxon>
        <taxon>Drosophilidae</taxon>
        <taxon>Scaptodrosophila</taxon>
    </lineage>
</organism>
<keyword evidence="5 10" id="KW-0812">Transmembrane</keyword>
<reference evidence="12" key="1">
    <citation type="submission" date="2025-08" db="UniProtKB">
        <authorList>
            <consortium name="RefSeq"/>
        </authorList>
    </citation>
    <scope>IDENTIFICATION</scope>
    <source>
        <strain evidence="12">11010-0011.00</strain>
        <tissue evidence="12">Whole body</tissue>
    </source>
</reference>
<comment type="pathway">
    <text evidence="2 10">Glycolipid biosynthesis; glycosylphosphatidylinositol-anchor biosynthesis.</text>
</comment>
<evidence type="ECO:0000256" key="6">
    <source>
        <dbReference type="ARBA" id="ARBA00022824"/>
    </source>
</evidence>
<accession>A0A6J2U5N4</accession>
<name>A0A6J2U5N4_DROLE</name>
<keyword evidence="9" id="KW-0325">Glycoprotein</keyword>
<evidence type="ECO:0000256" key="8">
    <source>
        <dbReference type="ARBA" id="ARBA00023136"/>
    </source>
</evidence>
<sequence length="268" mass="30721">MELSSKLKYVMIWKALILMATCGNCDQVQLPIVDIKMEEAGMHRTITYTVQFHPSLVDKDCKYILKQSLPAAVFVSTDELDDLQRLNKLVAVYPKFVDIEQPTEKANAFTVLLRGSPKITDTLTLPIHFRYHAPSDNSSYASVVIDTPVLYANCPATQRGLMKNELLVQPDKLFCLNYEIISFEENLAREEKDTEQCSWKQLHADYQPKSALRAEIPVGNSRAFPPILYATITLSWALSIWTVIRTRSVPRRINYRLNDQRLLQQKVK</sequence>
<keyword evidence="11" id="KW-1185">Reference proteome</keyword>
<comment type="function">
    <text evidence="10">Stabilizing subunit of the glycosylphosphatidylinositol-mannosyltransferase I complex which catalyzes the transfer of the first mannose, via an alpha-1,4 bond from a dolichol-phosphate-mannose (Dol-P-Man) to the glucosaminyl acyl phosphatidylinositol (GlcN-(acyl)PI) intermediate to generate alpha-D-Man-(1-&gt;4)-alpha-D-GlcN-(1-&gt;6)-(1-radyl,2-acyl-sn-glycero-3-phospho)-2-acyl-inositol and participates in the sixth step of the glycosylphosphatidylinositol-anchor biosynthesis. Probably acts by stabilizing the mannosyltransferase PIGM.</text>
</comment>